<dbReference type="Proteomes" id="UP000017200">
    <property type="component" value="Unassembled WGS sequence"/>
</dbReference>
<evidence type="ECO:0000256" key="1">
    <source>
        <dbReference type="SAM" id="MobiDB-lite"/>
    </source>
</evidence>
<name>U5H456_USTV1</name>
<feature type="region of interest" description="Disordered" evidence="1">
    <location>
        <begin position="1"/>
        <end position="70"/>
    </location>
</feature>
<dbReference type="EMBL" id="AEIJ01000215">
    <property type="status" value="NOT_ANNOTATED_CDS"/>
    <property type="molecule type" value="Genomic_DNA"/>
</dbReference>
<dbReference type="AlphaFoldDB" id="U5H456"/>
<evidence type="ECO:0000256" key="2">
    <source>
        <dbReference type="SAM" id="Phobius"/>
    </source>
</evidence>
<sequence>MTIKKDTPPSGPPSSVATTDLIPPPPTYEEASSVASASGSSRSSGITGPQGQAVLIPIPSPTSTRQPLLPISHSQPSALQIADRRARRRFLLALLNAIAIWAIVGAICGSSVAVAVGDNPEHAHRDRDVGTGPVREPGGRHDQHRHRTDREA</sequence>
<feature type="transmembrane region" description="Helical" evidence="2">
    <location>
        <begin position="90"/>
        <end position="116"/>
    </location>
</feature>
<proteinExistence type="predicted"/>
<keyword evidence="2" id="KW-1133">Transmembrane helix</keyword>
<keyword evidence="5" id="KW-1185">Reference proteome</keyword>
<organism evidence="3">
    <name type="scientific">Microbotryum lychnidis-dioicae (strain p1A1 Lamole / MvSl-1064)</name>
    <name type="common">Anther smut fungus</name>
    <dbReference type="NCBI Taxonomy" id="683840"/>
    <lineage>
        <taxon>Eukaryota</taxon>
        <taxon>Fungi</taxon>
        <taxon>Dikarya</taxon>
        <taxon>Basidiomycota</taxon>
        <taxon>Pucciniomycotina</taxon>
        <taxon>Microbotryomycetes</taxon>
        <taxon>Microbotryales</taxon>
        <taxon>Microbotryaceae</taxon>
        <taxon>Microbotryum</taxon>
    </lineage>
</organism>
<dbReference type="EnsemblFungi" id="MVLG_02104T0">
    <property type="protein sequence ID" value="MVLG_02104T0"/>
    <property type="gene ID" value="MVLG_02104"/>
</dbReference>
<protein>
    <submittedName>
        <fullName evidence="3 4">Uncharacterized protein</fullName>
    </submittedName>
</protein>
<reference evidence="3" key="2">
    <citation type="submission" date="2010-11" db="EMBL/GenBank/DDBJ databases">
        <authorList>
            <consortium name="The Broad Institute Genome Sequencing Platform"/>
            <person name="Earl A."/>
            <person name="Ward D."/>
            <person name="Feldgarden M."/>
            <person name="Gevers D."/>
            <person name="Butler R."/>
            <person name="Young S.K."/>
            <person name="Zeng Q."/>
            <person name="Gargeya S."/>
            <person name="Fitzgerald M."/>
            <person name="Haas B."/>
            <person name="Abouelleil A."/>
            <person name="Alvarado L."/>
            <person name="Arachchi H.M."/>
            <person name="Berlin A."/>
            <person name="Brown A."/>
            <person name="Chapman S.B."/>
            <person name="Chen Z."/>
            <person name="Dunbar C."/>
            <person name="Freedman E."/>
            <person name="Gearin G."/>
            <person name="Gellesch M."/>
            <person name="Goldberg J."/>
            <person name="Griggs A."/>
            <person name="Gujja S."/>
            <person name="Heilman E."/>
            <person name="Heiman D."/>
            <person name="Howarth C."/>
            <person name="Larson L."/>
            <person name="Lui A."/>
            <person name="MacDonald P.J.P."/>
            <person name="Mehta T."/>
            <person name="Montmayeur A."/>
            <person name="Murphy C."/>
            <person name="Neiman D."/>
            <person name="Pearson M."/>
            <person name="Priest M."/>
            <person name="Roberts A."/>
            <person name="Saif S."/>
            <person name="Shea T."/>
            <person name="Shenoy N."/>
            <person name="Sisk P."/>
            <person name="Stolte C."/>
            <person name="Sykes S."/>
            <person name="White J."/>
            <person name="Yandava C."/>
            <person name="Wortman J."/>
            <person name="Nusbaum C."/>
            <person name="Birren B."/>
        </authorList>
    </citation>
    <scope>NUCLEOTIDE SEQUENCE</scope>
    <source>
        <strain evidence="3">P1A1 Lamole</strain>
    </source>
</reference>
<keyword evidence="2" id="KW-0472">Membrane</keyword>
<evidence type="ECO:0000313" key="3">
    <source>
        <dbReference type="EMBL" id="KDE07641.1"/>
    </source>
</evidence>
<feature type="compositionally biased region" description="Low complexity" evidence="1">
    <location>
        <begin position="31"/>
        <end position="44"/>
    </location>
</feature>
<reference evidence="5" key="1">
    <citation type="submission" date="2010-11" db="EMBL/GenBank/DDBJ databases">
        <title>The genome sequence of Microbotryum violaceum strain p1A1 Lamole.</title>
        <authorList>
            <person name="Cuomo C."/>
            <person name="Perlin M."/>
            <person name="Young S.K."/>
            <person name="Zeng Q."/>
            <person name="Gargeya S."/>
            <person name="Alvarado L."/>
            <person name="Berlin A."/>
            <person name="Chapman S.B."/>
            <person name="Chen Z."/>
            <person name="Freedman E."/>
            <person name="Gellesch M."/>
            <person name="Goldberg J."/>
            <person name="Griggs A."/>
            <person name="Gujja S."/>
            <person name="Heilman E."/>
            <person name="Heiman D."/>
            <person name="Howarth C."/>
            <person name="Mehta T."/>
            <person name="Neiman D."/>
            <person name="Pearson M."/>
            <person name="Roberts A."/>
            <person name="Saif S."/>
            <person name="Shea T."/>
            <person name="Shenoy N."/>
            <person name="Sisk P."/>
            <person name="Stolte C."/>
            <person name="Sykes S."/>
            <person name="White J."/>
            <person name="Yandava C."/>
            <person name="Haas B."/>
            <person name="Nusbaum C."/>
            <person name="Birren B."/>
        </authorList>
    </citation>
    <scope>NUCLEOTIDE SEQUENCE [LARGE SCALE GENOMIC DNA]</scope>
    <source>
        <strain evidence="5">p1A1 Lamole</strain>
    </source>
</reference>
<feature type="compositionally biased region" description="Polar residues" evidence="1">
    <location>
        <begin position="61"/>
        <end position="70"/>
    </location>
</feature>
<dbReference type="EMBL" id="GL541657">
    <property type="protein sequence ID" value="KDE07641.1"/>
    <property type="molecule type" value="Genomic_DNA"/>
</dbReference>
<gene>
    <name evidence="3" type="ORF">MVLG_02104</name>
</gene>
<reference evidence="4" key="4">
    <citation type="submission" date="2015-06" db="UniProtKB">
        <authorList>
            <consortium name="EnsemblFungi"/>
        </authorList>
    </citation>
    <scope>IDENTIFICATION</scope>
</reference>
<dbReference type="HOGENOM" id="CLU_1723694_0_0_1"/>
<feature type="compositionally biased region" description="Basic residues" evidence="1">
    <location>
        <begin position="142"/>
        <end position="152"/>
    </location>
</feature>
<accession>U5H456</accession>
<feature type="region of interest" description="Disordered" evidence="1">
    <location>
        <begin position="121"/>
        <end position="152"/>
    </location>
</feature>
<reference evidence="3 5" key="3">
    <citation type="journal article" date="2015" name="BMC Genomics">
        <title>Sex and parasites: genomic and transcriptomic analysis of Microbotryum lychnidis-dioicae, the biotrophic and plant-castrating anther smut fungus.</title>
        <authorList>
            <person name="Perlin M.H."/>
            <person name="Amselem J."/>
            <person name="Fontanillas E."/>
            <person name="Toh S.S."/>
            <person name="Chen Z."/>
            <person name="Goldberg J."/>
            <person name="Duplessis S."/>
            <person name="Henrissat B."/>
            <person name="Young S."/>
            <person name="Zeng Q."/>
            <person name="Aguileta G."/>
            <person name="Petit E."/>
            <person name="Badouin H."/>
            <person name="Andrews J."/>
            <person name="Razeeq D."/>
            <person name="Gabaldon T."/>
            <person name="Quesneville H."/>
            <person name="Giraud T."/>
            <person name="Hood M.E."/>
            <person name="Schultz D.J."/>
            <person name="Cuomo C.A."/>
        </authorList>
    </citation>
    <scope>NUCLEOTIDE SEQUENCE [LARGE SCALE GENOMIC DNA]</scope>
    <source>
        <strain evidence="3">P1A1 Lamole</strain>
        <strain evidence="5">p1A1 Lamole</strain>
    </source>
</reference>
<evidence type="ECO:0000313" key="4">
    <source>
        <dbReference type="EnsemblFungi" id="MVLG_02104T0"/>
    </source>
</evidence>
<dbReference type="InParanoid" id="U5H456"/>
<evidence type="ECO:0000313" key="5">
    <source>
        <dbReference type="Proteomes" id="UP000017200"/>
    </source>
</evidence>
<keyword evidence="2" id="KW-0812">Transmembrane</keyword>